<dbReference type="EMBL" id="JAJHNU010000002">
    <property type="protein sequence ID" value="MDN4121469.1"/>
    <property type="molecule type" value="Genomic_DNA"/>
</dbReference>
<feature type="transmembrane region" description="Helical" evidence="5">
    <location>
        <begin position="58"/>
        <end position="76"/>
    </location>
</feature>
<dbReference type="Proteomes" id="UP001168613">
    <property type="component" value="Unassembled WGS sequence"/>
</dbReference>
<keyword evidence="8" id="KW-1185">Reference proteome</keyword>
<dbReference type="Pfam" id="PF01957">
    <property type="entry name" value="NfeD"/>
    <property type="match status" value="1"/>
</dbReference>
<keyword evidence="4 5" id="KW-0472">Membrane</keyword>
<dbReference type="RefSeq" id="WP_266124146.1">
    <property type="nucleotide sequence ID" value="NZ_JAJHNU010000002.1"/>
</dbReference>
<feature type="domain" description="NfeD-like C-terminal" evidence="6">
    <location>
        <begin position="89"/>
        <end position="144"/>
    </location>
</feature>
<comment type="subcellular location">
    <subcellularLocation>
        <location evidence="1">Membrane</location>
        <topology evidence="1">Multi-pass membrane protein</topology>
    </subcellularLocation>
</comment>
<protein>
    <recommendedName>
        <fullName evidence="6">NfeD-like C-terminal domain-containing protein</fullName>
    </recommendedName>
</protein>
<proteinExistence type="predicted"/>
<evidence type="ECO:0000313" key="7">
    <source>
        <dbReference type="EMBL" id="MDN4121469.1"/>
    </source>
</evidence>
<accession>A0ABT8EJJ1</accession>
<evidence type="ECO:0000259" key="6">
    <source>
        <dbReference type="Pfam" id="PF01957"/>
    </source>
</evidence>
<evidence type="ECO:0000256" key="1">
    <source>
        <dbReference type="ARBA" id="ARBA00004141"/>
    </source>
</evidence>
<dbReference type="PANTHER" id="PTHR33507">
    <property type="entry name" value="INNER MEMBRANE PROTEIN YBBJ"/>
    <property type="match status" value="1"/>
</dbReference>
<dbReference type="Gene3D" id="2.40.50.140">
    <property type="entry name" value="Nucleic acid-binding proteins"/>
    <property type="match status" value="1"/>
</dbReference>
<evidence type="ECO:0000256" key="3">
    <source>
        <dbReference type="ARBA" id="ARBA00022989"/>
    </source>
</evidence>
<sequence>MDWLTYLAFFLAALALAGEFIVGAGGLLLLLSVLAGLSGASLVWWGSPMLHAWSTATILVLSVSAVAILGLIIYLAKHLYRKRSDTGMDALLHAKGRVLSTEDPFNSYAEIQGERWKIESDAHLEVGQIVQVISKQGLVLTVRPVTQQA</sequence>
<dbReference type="InterPro" id="IPR052165">
    <property type="entry name" value="Membrane_assoc_protease"/>
</dbReference>
<comment type="caution">
    <text evidence="7">The sequence shown here is derived from an EMBL/GenBank/DDBJ whole genome shotgun (WGS) entry which is preliminary data.</text>
</comment>
<organism evidence="7 8">
    <name type="scientific">Alcaligenes endophyticus</name>
    <dbReference type="NCBI Taxonomy" id="1929088"/>
    <lineage>
        <taxon>Bacteria</taxon>
        <taxon>Pseudomonadati</taxon>
        <taxon>Pseudomonadota</taxon>
        <taxon>Betaproteobacteria</taxon>
        <taxon>Burkholderiales</taxon>
        <taxon>Alcaligenaceae</taxon>
        <taxon>Alcaligenes</taxon>
    </lineage>
</organism>
<evidence type="ECO:0000256" key="4">
    <source>
        <dbReference type="ARBA" id="ARBA00023136"/>
    </source>
</evidence>
<evidence type="ECO:0000256" key="5">
    <source>
        <dbReference type="SAM" id="Phobius"/>
    </source>
</evidence>
<keyword evidence="2 5" id="KW-0812">Transmembrane</keyword>
<reference evidence="7" key="1">
    <citation type="submission" date="2021-11" db="EMBL/GenBank/DDBJ databases">
        <title>Draft genome sequence of Alcaligenes endophyticus type strain CCUG 75668T.</title>
        <authorList>
            <person name="Salva-Serra F."/>
            <person name="Duran R.E."/>
            <person name="Seeger M."/>
            <person name="Moore E.R.B."/>
            <person name="Jaen-Luchoro D."/>
        </authorList>
    </citation>
    <scope>NUCLEOTIDE SEQUENCE</scope>
    <source>
        <strain evidence="7">CCUG 75668</strain>
    </source>
</reference>
<dbReference type="SUPFAM" id="SSF141322">
    <property type="entry name" value="NfeD domain-like"/>
    <property type="match status" value="1"/>
</dbReference>
<keyword evidence="3 5" id="KW-1133">Transmembrane helix</keyword>
<gene>
    <name evidence="7" type="ORF">LMS43_09225</name>
</gene>
<dbReference type="InterPro" id="IPR012340">
    <property type="entry name" value="NA-bd_OB-fold"/>
</dbReference>
<feature type="transmembrane region" description="Helical" evidence="5">
    <location>
        <begin position="27"/>
        <end position="46"/>
    </location>
</feature>
<dbReference type="InterPro" id="IPR002810">
    <property type="entry name" value="NfeD-like_C"/>
</dbReference>
<evidence type="ECO:0000313" key="8">
    <source>
        <dbReference type="Proteomes" id="UP001168613"/>
    </source>
</evidence>
<name>A0ABT8EJJ1_9BURK</name>
<evidence type="ECO:0000256" key="2">
    <source>
        <dbReference type="ARBA" id="ARBA00022692"/>
    </source>
</evidence>